<feature type="domain" description="APS kinase" evidence="9">
    <location>
        <begin position="6"/>
        <end position="155"/>
    </location>
</feature>
<dbReference type="NCBIfam" id="TIGR00455">
    <property type="entry name" value="apsK"/>
    <property type="match status" value="1"/>
</dbReference>
<dbReference type="InterPro" id="IPR002891">
    <property type="entry name" value="APS"/>
</dbReference>
<dbReference type="GO" id="GO:0004781">
    <property type="term" value="F:sulfate adenylyltransferase (ATP) activity"/>
    <property type="evidence" value="ECO:0007669"/>
    <property type="project" value="TreeGrafter"/>
</dbReference>
<dbReference type="SUPFAM" id="SSF52540">
    <property type="entry name" value="P-loop containing nucleoside triphosphate hydrolases"/>
    <property type="match status" value="1"/>
</dbReference>
<dbReference type="RefSeq" id="WP_115468270.1">
    <property type="nucleotide sequence ID" value="NZ_QKRA01000004.1"/>
</dbReference>
<evidence type="ECO:0000256" key="5">
    <source>
        <dbReference type="ARBA" id="ARBA00022741"/>
    </source>
</evidence>
<dbReference type="GO" id="GO:0004020">
    <property type="term" value="F:adenylylsulfate kinase activity"/>
    <property type="evidence" value="ECO:0007669"/>
    <property type="project" value="UniProtKB-UniRule"/>
</dbReference>
<dbReference type="Gene3D" id="3.40.50.300">
    <property type="entry name" value="P-loop containing nucleotide triphosphate hydrolases"/>
    <property type="match status" value="1"/>
</dbReference>
<sequence length="189" mass="20974">MKNNNGAIFWFTGLSGSGKTTLASAVAEKLKNNNINVYLLDGDVLRTGLCCDLSFGDKDRKENIRRAGEVAKLFMNEGYLVLCTFISPFSSDRETIRASCPTGKFHEIYISTPIEECERRDPKGLYAKARKGIIPNFTGIDSPYESTATPDLEIDTTCLSVDEAALKFITHFELAIAELDPSNLRKDYV</sequence>
<dbReference type="OrthoDB" id="9804504at2"/>
<keyword evidence="7 8" id="KW-0418">Kinase</keyword>
<dbReference type="Proteomes" id="UP000254326">
    <property type="component" value="Unassembled WGS sequence"/>
</dbReference>
<comment type="catalytic activity">
    <reaction evidence="1 7 8">
        <text>adenosine 5'-phosphosulfate + ATP = 3'-phosphoadenylyl sulfate + ADP + H(+)</text>
        <dbReference type="Rhea" id="RHEA:24152"/>
        <dbReference type="ChEBI" id="CHEBI:15378"/>
        <dbReference type="ChEBI" id="CHEBI:30616"/>
        <dbReference type="ChEBI" id="CHEBI:58243"/>
        <dbReference type="ChEBI" id="CHEBI:58339"/>
        <dbReference type="ChEBI" id="CHEBI:456216"/>
        <dbReference type="EC" id="2.7.1.25"/>
    </reaction>
</comment>
<evidence type="ECO:0000256" key="4">
    <source>
        <dbReference type="ARBA" id="ARBA00022679"/>
    </source>
</evidence>
<dbReference type="GO" id="GO:0005737">
    <property type="term" value="C:cytoplasm"/>
    <property type="evidence" value="ECO:0007669"/>
    <property type="project" value="TreeGrafter"/>
</dbReference>
<evidence type="ECO:0000256" key="2">
    <source>
        <dbReference type="ARBA" id="ARBA00004806"/>
    </source>
</evidence>
<dbReference type="AlphaFoldDB" id="A0A370U8Y9"/>
<evidence type="ECO:0000313" key="11">
    <source>
        <dbReference type="Proteomes" id="UP000254326"/>
    </source>
</evidence>
<protein>
    <recommendedName>
        <fullName evidence="3 7">Adenylyl-sulfate kinase</fullName>
        <ecNumber evidence="3 7">2.7.1.25</ecNumber>
    </recommendedName>
    <alternativeName>
        <fullName evidence="7">APS kinase</fullName>
    </alternativeName>
    <alternativeName>
        <fullName evidence="7">ATP adenosine-5'-phosphosulfate 3'-phosphotransferase</fullName>
    </alternativeName>
    <alternativeName>
        <fullName evidence="7">Adenosine-5'-phosphosulfate kinase</fullName>
    </alternativeName>
</protein>
<dbReference type="NCBIfam" id="NF003013">
    <property type="entry name" value="PRK03846.1"/>
    <property type="match status" value="1"/>
</dbReference>
<feature type="binding site" evidence="7">
    <location>
        <begin position="13"/>
        <end position="20"/>
    </location>
    <ligand>
        <name>ATP</name>
        <dbReference type="ChEBI" id="CHEBI:30616"/>
    </ligand>
</feature>
<dbReference type="InterPro" id="IPR027417">
    <property type="entry name" value="P-loop_NTPase"/>
</dbReference>
<proteinExistence type="inferred from homology"/>
<evidence type="ECO:0000256" key="3">
    <source>
        <dbReference type="ARBA" id="ARBA00012121"/>
    </source>
</evidence>
<dbReference type="UniPathway" id="UPA00140">
    <property type="reaction ID" value="UER00205"/>
</dbReference>
<dbReference type="GO" id="GO:0070814">
    <property type="term" value="P:hydrogen sulfide biosynthetic process"/>
    <property type="evidence" value="ECO:0007669"/>
    <property type="project" value="UniProtKB-UniRule"/>
</dbReference>
<keyword evidence="5 7" id="KW-0547">Nucleotide-binding</keyword>
<dbReference type="EC" id="2.7.1.25" evidence="3 7"/>
<keyword evidence="6 7" id="KW-0067">ATP-binding</keyword>
<accession>A0A370U8Y9</accession>
<feature type="active site" description="Phosphoserine intermediate" evidence="7">
    <location>
        <position position="87"/>
    </location>
</feature>
<evidence type="ECO:0000256" key="6">
    <source>
        <dbReference type="ARBA" id="ARBA00022840"/>
    </source>
</evidence>
<keyword evidence="11" id="KW-1185">Reference proteome</keyword>
<dbReference type="GO" id="GO:0019379">
    <property type="term" value="P:sulfate assimilation, phosphoadenylyl sulfate reduction by phosphoadenylyl-sulfate reductase (thioredoxin)"/>
    <property type="evidence" value="ECO:0007669"/>
    <property type="project" value="TreeGrafter"/>
</dbReference>
<dbReference type="GO" id="GO:0005524">
    <property type="term" value="F:ATP binding"/>
    <property type="evidence" value="ECO:0007669"/>
    <property type="project" value="UniProtKB-UniRule"/>
</dbReference>
<name>A0A370U8Y9_9GAMM</name>
<evidence type="ECO:0000313" key="10">
    <source>
        <dbReference type="EMBL" id="RDL44232.1"/>
    </source>
</evidence>
<dbReference type="InterPro" id="IPR050512">
    <property type="entry name" value="Sulf_AdTrans/APS_kinase"/>
</dbReference>
<dbReference type="HAMAP" id="MF_00065">
    <property type="entry name" value="Adenylyl_sulf_kinase"/>
    <property type="match status" value="1"/>
</dbReference>
<gene>
    <name evidence="7 10" type="primary">cysC</name>
    <name evidence="10" type="ORF">DN730_11435</name>
</gene>
<dbReference type="PANTHER" id="PTHR42700">
    <property type="entry name" value="SULFATE ADENYLYLTRANSFERASE"/>
    <property type="match status" value="1"/>
</dbReference>
<organism evidence="10 11">
    <name type="scientific">Marinomonas piezotolerans</name>
    <dbReference type="NCBI Taxonomy" id="2213058"/>
    <lineage>
        <taxon>Bacteria</taxon>
        <taxon>Pseudomonadati</taxon>
        <taxon>Pseudomonadota</taxon>
        <taxon>Gammaproteobacteria</taxon>
        <taxon>Oceanospirillales</taxon>
        <taxon>Oceanospirillaceae</taxon>
        <taxon>Marinomonas</taxon>
    </lineage>
</organism>
<dbReference type="PANTHER" id="PTHR42700:SF1">
    <property type="entry name" value="SULFATE ADENYLYLTRANSFERASE"/>
    <property type="match status" value="1"/>
</dbReference>
<dbReference type="CDD" id="cd02027">
    <property type="entry name" value="APSK"/>
    <property type="match status" value="1"/>
</dbReference>
<comment type="pathway">
    <text evidence="2 7 8">Sulfur metabolism; hydrogen sulfide biosynthesis; sulfite from sulfate: step 2/3.</text>
</comment>
<dbReference type="InterPro" id="IPR059117">
    <property type="entry name" value="APS_kinase_dom"/>
</dbReference>
<comment type="similarity">
    <text evidence="7 8">Belongs to the APS kinase family.</text>
</comment>
<dbReference type="GO" id="GO:0010134">
    <property type="term" value="P:sulfate assimilation via adenylyl sulfate reduction"/>
    <property type="evidence" value="ECO:0007669"/>
    <property type="project" value="TreeGrafter"/>
</dbReference>
<evidence type="ECO:0000256" key="8">
    <source>
        <dbReference type="RuleBase" id="RU004347"/>
    </source>
</evidence>
<comment type="caution">
    <text evidence="10">The sequence shown here is derived from an EMBL/GenBank/DDBJ whole genome shotgun (WGS) entry which is preliminary data.</text>
</comment>
<evidence type="ECO:0000256" key="7">
    <source>
        <dbReference type="HAMAP-Rule" id="MF_00065"/>
    </source>
</evidence>
<reference evidence="10 11" key="1">
    <citation type="submission" date="2018-06" db="EMBL/GenBank/DDBJ databases">
        <title>Marinomonas sp. YLB-05 draft genome sequence.</title>
        <authorList>
            <person name="Yu L."/>
            <person name="Tang X."/>
        </authorList>
    </citation>
    <scope>NUCLEOTIDE SEQUENCE [LARGE SCALE GENOMIC DNA]</scope>
    <source>
        <strain evidence="10 11">YLB-05</strain>
    </source>
</reference>
<evidence type="ECO:0000259" key="9">
    <source>
        <dbReference type="Pfam" id="PF01583"/>
    </source>
</evidence>
<dbReference type="Pfam" id="PF01583">
    <property type="entry name" value="APS_kinase"/>
    <property type="match status" value="1"/>
</dbReference>
<evidence type="ECO:0000256" key="1">
    <source>
        <dbReference type="ARBA" id="ARBA00001823"/>
    </source>
</evidence>
<comment type="function">
    <text evidence="7 8">Catalyzes the synthesis of activated sulfate.</text>
</comment>
<keyword evidence="7" id="KW-0597">Phosphoprotein</keyword>
<dbReference type="EMBL" id="QKRA01000004">
    <property type="protein sequence ID" value="RDL44232.1"/>
    <property type="molecule type" value="Genomic_DNA"/>
</dbReference>
<keyword evidence="4 7" id="KW-0808">Transferase</keyword>